<dbReference type="InterPro" id="IPR003593">
    <property type="entry name" value="AAA+_ATPase"/>
</dbReference>
<keyword evidence="5" id="KW-0496">Mitochondrion</keyword>
<dbReference type="FunFam" id="3.40.50.300:FF:000538">
    <property type="entry name" value="ATPase family AAA domain-containing protein 1"/>
    <property type="match status" value="1"/>
</dbReference>
<dbReference type="PROSITE" id="PS00674">
    <property type="entry name" value="AAA"/>
    <property type="match status" value="1"/>
</dbReference>
<keyword evidence="9" id="KW-1185">Reference proteome</keyword>
<dbReference type="SMART" id="SM00382">
    <property type="entry name" value="AAA"/>
    <property type="match status" value="1"/>
</dbReference>
<keyword evidence="3" id="KW-0472">Membrane</keyword>
<keyword evidence="2 6" id="KW-0547">Nucleotide-binding</keyword>
<evidence type="ECO:0000259" key="7">
    <source>
        <dbReference type="SMART" id="SM00382"/>
    </source>
</evidence>
<feature type="domain" description="AAA+ ATPase" evidence="7">
    <location>
        <begin position="126"/>
        <end position="264"/>
    </location>
</feature>
<dbReference type="InterPro" id="IPR003960">
    <property type="entry name" value="ATPase_AAA_CS"/>
</dbReference>
<dbReference type="PANTHER" id="PTHR45644:SF3">
    <property type="entry name" value="FI08533P-RELATED"/>
    <property type="match status" value="1"/>
</dbReference>
<dbReference type="GO" id="GO:0140570">
    <property type="term" value="P:extraction of mislocalized protein from mitochondrial outer membrane"/>
    <property type="evidence" value="ECO:0007669"/>
    <property type="project" value="TreeGrafter"/>
</dbReference>
<evidence type="ECO:0000256" key="6">
    <source>
        <dbReference type="RuleBase" id="RU003651"/>
    </source>
</evidence>
<accession>A0AAN7NVX9</accession>
<keyword evidence="4 6" id="KW-0067">ATP-binding</keyword>
<dbReference type="GO" id="GO:0005524">
    <property type="term" value="F:ATP binding"/>
    <property type="evidence" value="ECO:0007669"/>
    <property type="project" value="UniProtKB-KW"/>
</dbReference>
<dbReference type="Proteomes" id="UP001353858">
    <property type="component" value="Unassembled WGS sequence"/>
</dbReference>
<dbReference type="InterPro" id="IPR027417">
    <property type="entry name" value="P-loop_NTPase"/>
</dbReference>
<proteinExistence type="inferred from homology"/>
<evidence type="ECO:0000256" key="3">
    <source>
        <dbReference type="ARBA" id="ARBA00022787"/>
    </source>
</evidence>
<dbReference type="InterPro" id="IPR051701">
    <property type="entry name" value="Mito_OM_Translocase_MSP1"/>
</dbReference>
<evidence type="ECO:0000256" key="2">
    <source>
        <dbReference type="ARBA" id="ARBA00022741"/>
    </source>
</evidence>
<comment type="caution">
    <text evidence="8">The sequence shown here is derived from an EMBL/GenBank/DDBJ whole genome shotgun (WGS) entry which is preliminary data.</text>
</comment>
<evidence type="ECO:0000256" key="1">
    <source>
        <dbReference type="ARBA" id="ARBA00004572"/>
    </source>
</evidence>
<reference evidence="9" key="1">
    <citation type="submission" date="2023-01" db="EMBL/GenBank/DDBJ databases">
        <title>Key to firefly adult light organ development and bioluminescence: homeobox transcription factors regulate luciferase expression and transportation to peroxisome.</title>
        <authorList>
            <person name="Fu X."/>
        </authorList>
    </citation>
    <scope>NUCLEOTIDE SEQUENCE [LARGE SCALE GENOMIC DNA]</scope>
</reference>
<dbReference type="SUPFAM" id="SSF52540">
    <property type="entry name" value="P-loop containing nucleoside triphosphate hydrolases"/>
    <property type="match status" value="1"/>
</dbReference>
<comment type="subcellular location">
    <subcellularLocation>
        <location evidence="1">Mitochondrion outer membrane</location>
        <topology evidence="1">Single-pass membrane protein</topology>
    </subcellularLocation>
</comment>
<evidence type="ECO:0000256" key="5">
    <source>
        <dbReference type="ARBA" id="ARBA00023128"/>
    </source>
</evidence>
<evidence type="ECO:0000313" key="8">
    <source>
        <dbReference type="EMBL" id="KAK4873655.1"/>
    </source>
</evidence>
<protein>
    <recommendedName>
        <fullName evidence="7">AAA+ ATPase domain-containing protein</fullName>
    </recommendedName>
</protein>
<dbReference type="CDD" id="cd19520">
    <property type="entry name" value="RecA-like_ATAD1"/>
    <property type="match status" value="1"/>
</dbReference>
<dbReference type="Gene3D" id="3.40.50.300">
    <property type="entry name" value="P-loop containing nucleotide triphosphate hydrolases"/>
    <property type="match status" value="1"/>
</dbReference>
<dbReference type="InterPro" id="IPR041569">
    <property type="entry name" value="AAA_lid_3"/>
</dbReference>
<comment type="similarity">
    <text evidence="6">Belongs to the AAA ATPase family.</text>
</comment>
<name>A0AAN7NVX9_9COLE</name>
<dbReference type="GO" id="GO:0005741">
    <property type="term" value="C:mitochondrial outer membrane"/>
    <property type="evidence" value="ECO:0007669"/>
    <property type="project" value="UniProtKB-SubCell"/>
</dbReference>
<dbReference type="Gene3D" id="1.10.8.60">
    <property type="match status" value="1"/>
</dbReference>
<gene>
    <name evidence="8" type="ORF">RN001_013015</name>
</gene>
<evidence type="ECO:0000313" key="9">
    <source>
        <dbReference type="Proteomes" id="UP001353858"/>
    </source>
</evidence>
<dbReference type="EMBL" id="JARPUR010000006">
    <property type="protein sequence ID" value="KAK4873655.1"/>
    <property type="molecule type" value="Genomic_DNA"/>
</dbReference>
<dbReference type="AlphaFoldDB" id="A0AAN7NVX9"/>
<dbReference type="GO" id="GO:0016887">
    <property type="term" value="F:ATP hydrolysis activity"/>
    <property type="evidence" value="ECO:0007669"/>
    <property type="project" value="InterPro"/>
</dbReference>
<dbReference type="InterPro" id="IPR003959">
    <property type="entry name" value="ATPase_AAA_core"/>
</dbReference>
<dbReference type="Pfam" id="PF17862">
    <property type="entry name" value="AAA_lid_3"/>
    <property type="match status" value="1"/>
</dbReference>
<organism evidence="8 9">
    <name type="scientific">Aquatica leii</name>
    <dbReference type="NCBI Taxonomy" id="1421715"/>
    <lineage>
        <taxon>Eukaryota</taxon>
        <taxon>Metazoa</taxon>
        <taxon>Ecdysozoa</taxon>
        <taxon>Arthropoda</taxon>
        <taxon>Hexapoda</taxon>
        <taxon>Insecta</taxon>
        <taxon>Pterygota</taxon>
        <taxon>Neoptera</taxon>
        <taxon>Endopterygota</taxon>
        <taxon>Coleoptera</taxon>
        <taxon>Polyphaga</taxon>
        <taxon>Elateriformia</taxon>
        <taxon>Elateroidea</taxon>
        <taxon>Lampyridae</taxon>
        <taxon>Luciolinae</taxon>
        <taxon>Aquatica</taxon>
    </lineage>
</organism>
<dbReference type="PANTHER" id="PTHR45644">
    <property type="entry name" value="AAA ATPASE, PUTATIVE (AFU_ORTHOLOGUE AFUA_2G12920)-RELATED-RELATED"/>
    <property type="match status" value="1"/>
</dbReference>
<sequence>MMSDAFSRNELIGLVVRLTLVSAVTFLSIKWLMNQVDPTNKNKKKAKKRAQEQLRRLAGSGNTPLSIDKLTDYEMMIAAHLVHPHDISVTWEDIAGLQSLIQELRETVILPIQRKELFADSQLTQAPKGVLLHGPPGCGKTLIAKATAKEAGTRFINLDVSILTDKWYGESQKLAAAVFTLAVKLQPCIIFIDEIDSFLRMRNSTDHEATAMMKAQFMSFWDGLSTDSSCTVIIMGATNRPQDLDRAILRRMPATFHIPMPNAQQRLQILQLILENEPVSNDVNLDTISRSTDGFSGSDLHELCRNGSVYRVRDFMRNSQNGAEGPSTNVNDSEDEFHDALRPITMDDLVKSLKKMKESKLHFNWLFRILIKILPVRSNQNEHVKRNIAVNRRKRFIGHHNVHRWIRNTTRLRNNRHLIKCLFMYDIKERSLPMGNRSRKSTTTTKIRN</sequence>
<evidence type="ECO:0000256" key="4">
    <source>
        <dbReference type="ARBA" id="ARBA00022840"/>
    </source>
</evidence>
<dbReference type="Pfam" id="PF00004">
    <property type="entry name" value="AAA"/>
    <property type="match status" value="1"/>
</dbReference>
<keyword evidence="3" id="KW-1000">Mitochondrion outer membrane</keyword>